<keyword evidence="1" id="KW-1133">Transmembrane helix</keyword>
<dbReference type="InterPro" id="IPR008621">
    <property type="entry name" value="Cbb3-typ_cyt_oxidase_comp"/>
</dbReference>
<accession>A0ABV2TLB4</accession>
<sequence>MDIDSVRSLMTALGFGCFVAIALWAYSHSAKKGFDEAAMLPFQEDDEVGSQPASRSHTQG</sequence>
<dbReference type="RefSeq" id="WP_354601176.1">
    <property type="nucleotide sequence ID" value="NZ_JBEWZI010000010.1"/>
</dbReference>
<comment type="caution">
    <text evidence="2">The sequence shown here is derived from an EMBL/GenBank/DDBJ whole genome shotgun (WGS) entry which is preliminary data.</text>
</comment>
<evidence type="ECO:0000256" key="1">
    <source>
        <dbReference type="SAM" id="Phobius"/>
    </source>
</evidence>
<organism evidence="2 3">
    <name type="scientific">Uliginosibacterium flavum</name>
    <dbReference type="NCBI Taxonomy" id="1396831"/>
    <lineage>
        <taxon>Bacteria</taxon>
        <taxon>Pseudomonadati</taxon>
        <taxon>Pseudomonadota</taxon>
        <taxon>Betaproteobacteria</taxon>
        <taxon>Rhodocyclales</taxon>
        <taxon>Zoogloeaceae</taxon>
        <taxon>Uliginosibacterium</taxon>
    </lineage>
</organism>
<keyword evidence="1" id="KW-0812">Transmembrane</keyword>
<gene>
    <name evidence="2" type="ORF">ABXR19_11015</name>
</gene>
<dbReference type="Proteomes" id="UP001549691">
    <property type="component" value="Unassembled WGS sequence"/>
</dbReference>
<protein>
    <submittedName>
        <fullName evidence="2">Cbb3-type cytochrome c oxidase subunit 3</fullName>
    </submittedName>
</protein>
<reference evidence="2 3" key="1">
    <citation type="submission" date="2024-07" db="EMBL/GenBank/DDBJ databases">
        <title>Uliginosibacterium flavum JJ3220;KACC:17644.</title>
        <authorList>
            <person name="Kim M.K."/>
        </authorList>
    </citation>
    <scope>NUCLEOTIDE SEQUENCE [LARGE SCALE GENOMIC DNA]</scope>
    <source>
        <strain evidence="2 3">KACC:17644</strain>
    </source>
</reference>
<feature type="transmembrane region" description="Helical" evidence="1">
    <location>
        <begin position="6"/>
        <end position="26"/>
    </location>
</feature>
<dbReference type="EMBL" id="JBEWZI010000010">
    <property type="protein sequence ID" value="MET7014719.1"/>
    <property type="molecule type" value="Genomic_DNA"/>
</dbReference>
<name>A0ABV2TLB4_9RHOO</name>
<evidence type="ECO:0000313" key="2">
    <source>
        <dbReference type="EMBL" id="MET7014719.1"/>
    </source>
</evidence>
<keyword evidence="1" id="KW-0472">Membrane</keyword>
<proteinExistence type="predicted"/>
<dbReference type="CDD" id="cd01324">
    <property type="entry name" value="cbb3_Oxidase_CcoQ"/>
    <property type="match status" value="1"/>
</dbReference>
<evidence type="ECO:0000313" key="3">
    <source>
        <dbReference type="Proteomes" id="UP001549691"/>
    </source>
</evidence>
<keyword evidence="3" id="KW-1185">Reference proteome</keyword>
<dbReference type="Pfam" id="PF05545">
    <property type="entry name" value="FixQ"/>
    <property type="match status" value="1"/>
</dbReference>